<proteinExistence type="inferred from homology"/>
<dbReference type="Proteomes" id="UP000515121">
    <property type="component" value="Unplaced"/>
</dbReference>
<dbReference type="KEGG" id="dzi:111306363"/>
<evidence type="ECO:0000256" key="2">
    <source>
        <dbReference type="ARBA" id="ARBA00005592"/>
    </source>
</evidence>
<dbReference type="AlphaFoldDB" id="A0A6P6A5G2"/>
<keyword evidence="4" id="KW-0732">Signal</keyword>
<dbReference type="SUPFAM" id="SSF50685">
    <property type="entry name" value="Barwin-like endoglucanases"/>
    <property type="match status" value="1"/>
</dbReference>
<comment type="subcellular location">
    <subcellularLocation>
        <location evidence="1">Secreted</location>
    </subcellularLocation>
</comment>
<dbReference type="GeneID" id="111306363"/>
<dbReference type="InterPro" id="IPR039271">
    <property type="entry name" value="Kiwellin-like"/>
</dbReference>
<gene>
    <name evidence="6" type="primary">LOC111306363</name>
</gene>
<comment type="similarity">
    <text evidence="2">Belongs to the kiwellin family.</text>
</comment>
<dbReference type="OrthoDB" id="406505at2759"/>
<evidence type="ECO:0000313" key="6">
    <source>
        <dbReference type="RefSeq" id="XP_022759990.1"/>
    </source>
</evidence>
<dbReference type="PANTHER" id="PTHR33191:SF77">
    <property type="entry name" value="RIPENING-RELATED PROTEIN 1"/>
    <property type="match status" value="1"/>
</dbReference>
<accession>A0A6P6A5G2</accession>
<name>A0A6P6A5G2_DURZI</name>
<keyword evidence="3" id="KW-0964">Secreted</keyword>
<dbReference type="PANTHER" id="PTHR33191">
    <property type="entry name" value="RIPENING-RELATED PROTEIN 2-RELATED"/>
    <property type="match status" value="1"/>
</dbReference>
<evidence type="ECO:0000256" key="4">
    <source>
        <dbReference type="ARBA" id="ARBA00022729"/>
    </source>
</evidence>
<dbReference type="Pfam" id="PF24300">
    <property type="entry name" value="KWL1"/>
    <property type="match status" value="1"/>
</dbReference>
<dbReference type="GO" id="GO:0005576">
    <property type="term" value="C:extracellular region"/>
    <property type="evidence" value="ECO:0007669"/>
    <property type="project" value="UniProtKB-SubCell"/>
</dbReference>
<evidence type="ECO:0000313" key="5">
    <source>
        <dbReference type="Proteomes" id="UP000515121"/>
    </source>
</evidence>
<keyword evidence="5" id="KW-1185">Reference proteome</keyword>
<dbReference type="CDD" id="cd22270">
    <property type="entry name" value="DPBB_kiwellin-like"/>
    <property type="match status" value="1"/>
</dbReference>
<organism evidence="5 6">
    <name type="scientific">Durio zibethinus</name>
    <name type="common">Durian</name>
    <dbReference type="NCBI Taxonomy" id="66656"/>
    <lineage>
        <taxon>Eukaryota</taxon>
        <taxon>Viridiplantae</taxon>
        <taxon>Streptophyta</taxon>
        <taxon>Embryophyta</taxon>
        <taxon>Tracheophyta</taxon>
        <taxon>Spermatophyta</taxon>
        <taxon>Magnoliopsida</taxon>
        <taxon>eudicotyledons</taxon>
        <taxon>Gunneridae</taxon>
        <taxon>Pentapetalae</taxon>
        <taxon>rosids</taxon>
        <taxon>malvids</taxon>
        <taxon>Malvales</taxon>
        <taxon>Malvaceae</taxon>
        <taxon>Helicteroideae</taxon>
        <taxon>Durio</taxon>
    </lineage>
</organism>
<reference evidence="6" key="1">
    <citation type="submission" date="2025-08" db="UniProtKB">
        <authorList>
            <consortium name="RefSeq"/>
        </authorList>
    </citation>
    <scope>IDENTIFICATION</scope>
    <source>
        <tissue evidence="6">Fruit stalk</tissue>
    </source>
</reference>
<dbReference type="RefSeq" id="XP_022759990.1">
    <property type="nucleotide sequence ID" value="XM_022904255.1"/>
</dbReference>
<sequence length="167" mass="19351">MIETKPKEFRLGQKIYPYIFLSVSFLDKEFISTNRRKQEKEIKKRRNKFLQEFFFPLLKSFDQGGNGCGPSECDNRYHSDDELLVALSKGWFNERKRCNRCINIRGNGKNVMAKVIDQCDSRMGCDSGHEYKPPYGNDIVLASKGVWCALGVPRSQWSSLDIHWSDA</sequence>
<evidence type="ECO:0000256" key="3">
    <source>
        <dbReference type="ARBA" id="ARBA00022525"/>
    </source>
</evidence>
<evidence type="ECO:0000256" key="1">
    <source>
        <dbReference type="ARBA" id="ARBA00004613"/>
    </source>
</evidence>
<protein>
    <submittedName>
        <fullName evidence="6">Ripening-related protein 1</fullName>
    </submittedName>
</protein>
<dbReference type="InterPro" id="IPR036908">
    <property type="entry name" value="RlpA-like_sf"/>
</dbReference>
<dbReference type="Gene3D" id="2.40.40.10">
    <property type="entry name" value="RlpA-like domain"/>
    <property type="match status" value="1"/>
</dbReference>